<organism evidence="1">
    <name type="scientific">uncultured Chloroflexi bacterium HF0200_09I09</name>
    <dbReference type="NCBI Taxonomy" id="710736"/>
    <lineage>
        <taxon>Bacteria</taxon>
        <taxon>Bacillati</taxon>
        <taxon>Chloroflexota</taxon>
        <taxon>environmental samples</taxon>
    </lineage>
</organism>
<dbReference type="EMBL" id="GU474878">
    <property type="protein sequence ID" value="ADI17962.1"/>
    <property type="molecule type" value="Genomic_DNA"/>
</dbReference>
<proteinExistence type="predicted"/>
<accession>E0XU71</accession>
<dbReference type="AlphaFoldDB" id="E0XU71"/>
<reference evidence="1" key="1">
    <citation type="journal article" date="2011" name="Environ. Microbiol.">
        <title>Time-series analyses of Monterey Bay coastal microbial picoplankton using a 'genome proxy' microarray.</title>
        <authorList>
            <person name="Rich V.I."/>
            <person name="Pham V.D."/>
            <person name="Eppley J."/>
            <person name="Shi Y."/>
            <person name="DeLong E.F."/>
        </authorList>
    </citation>
    <scope>NUCLEOTIDE SEQUENCE</scope>
</reference>
<name>E0XU71_9CHLR</name>
<sequence length="52" mass="6426">MSSSLKPFSSYYSYAFSLMWSQKHSWRAKHAEILVLRLKLNRYRLLKVFRNW</sequence>
<evidence type="ECO:0000313" key="1">
    <source>
        <dbReference type="EMBL" id="ADI17962.1"/>
    </source>
</evidence>
<protein>
    <submittedName>
        <fullName evidence="1">Uncharacterized protein</fullName>
    </submittedName>
</protein>